<dbReference type="SUPFAM" id="SSF57850">
    <property type="entry name" value="RING/U-box"/>
    <property type="match status" value="1"/>
</dbReference>
<dbReference type="VEuPathDB" id="FungiDB:ASPWEDRAFT_41085"/>
<dbReference type="STRING" id="1073089.A0A1L9RLY8"/>
<dbReference type="InterPro" id="IPR013083">
    <property type="entry name" value="Znf_RING/FYVE/PHD"/>
</dbReference>
<comment type="subcellular location">
    <subcellularLocation>
        <location evidence="1">Membrane</location>
    </subcellularLocation>
</comment>
<evidence type="ECO:0000256" key="1">
    <source>
        <dbReference type="ARBA" id="ARBA00004370"/>
    </source>
</evidence>
<dbReference type="GeneID" id="63751314"/>
<keyword evidence="12" id="KW-1185">Reference proteome</keyword>
<evidence type="ECO:0000256" key="5">
    <source>
        <dbReference type="ARBA" id="ARBA00022833"/>
    </source>
</evidence>
<dbReference type="Gene3D" id="3.30.40.10">
    <property type="entry name" value="Zinc/RING finger domain, C3HC4 (zinc finger)"/>
    <property type="match status" value="1"/>
</dbReference>
<proteinExistence type="predicted"/>
<dbReference type="Pfam" id="PF13639">
    <property type="entry name" value="zf-RING_2"/>
    <property type="match status" value="1"/>
</dbReference>
<evidence type="ECO:0000256" key="6">
    <source>
        <dbReference type="ARBA" id="ARBA00022989"/>
    </source>
</evidence>
<dbReference type="PANTHER" id="PTHR46539:SF1">
    <property type="entry name" value="E3 UBIQUITIN-PROTEIN LIGASE ATL42"/>
    <property type="match status" value="1"/>
</dbReference>
<feature type="transmembrane region" description="Helical" evidence="9">
    <location>
        <begin position="28"/>
        <end position="50"/>
    </location>
</feature>
<evidence type="ECO:0000313" key="12">
    <source>
        <dbReference type="Proteomes" id="UP000184383"/>
    </source>
</evidence>
<keyword evidence="5" id="KW-0862">Zinc</keyword>
<dbReference type="SMART" id="SM00184">
    <property type="entry name" value="RING"/>
    <property type="match status" value="1"/>
</dbReference>
<evidence type="ECO:0000256" key="7">
    <source>
        <dbReference type="ARBA" id="ARBA00023136"/>
    </source>
</evidence>
<evidence type="ECO:0000256" key="4">
    <source>
        <dbReference type="ARBA" id="ARBA00022771"/>
    </source>
</evidence>
<keyword evidence="7 9" id="KW-0472">Membrane</keyword>
<keyword evidence="3" id="KW-0479">Metal-binding</keyword>
<keyword evidence="4 8" id="KW-0863">Zinc-finger</keyword>
<dbReference type="PROSITE" id="PS50089">
    <property type="entry name" value="ZF_RING_2"/>
    <property type="match status" value="1"/>
</dbReference>
<dbReference type="AlphaFoldDB" id="A0A1L9RLY8"/>
<name>A0A1L9RLY8_ASPWE</name>
<evidence type="ECO:0000259" key="10">
    <source>
        <dbReference type="PROSITE" id="PS50089"/>
    </source>
</evidence>
<dbReference type="RefSeq" id="XP_040689523.1">
    <property type="nucleotide sequence ID" value="XM_040835466.1"/>
</dbReference>
<dbReference type="InterPro" id="IPR001841">
    <property type="entry name" value="Znf_RING"/>
</dbReference>
<evidence type="ECO:0000313" key="11">
    <source>
        <dbReference type="EMBL" id="OJJ35847.1"/>
    </source>
</evidence>
<dbReference type="OrthoDB" id="8062037at2759"/>
<sequence length="173" mass="18589">MESHTASASPTASGAAGNTPGETMSTGFIIASAVVAALVISIAICACCFFSRRIAADSPATAKIKSEIRSESKETMLSRLETACPTKSCEEWWETMKAGMDSSSSIRNHFVCPICLEEVNPADNMHTMTCDHVFHAKCIEEWFLGCHLICPLCQRAFYPGKDATENAGSENAV</sequence>
<accession>A0A1L9RLY8</accession>
<dbReference type="EMBL" id="KV878212">
    <property type="protein sequence ID" value="OJJ35847.1"/>
    <property type="molecule type" value="Genomic_DNA"/>
</dbReference>
<keyword evidence="2 9" id="KW-0812">Transmembrane</keyword>
<keyword evidence="6 9" id="KW-1133">Transmembrane helix</keyword>
<evidence type="ECO:0000256" key="3">
    <source>
        <dbReference type="ARBA" id="ARBA00022723"/>
    </source>
</evidence>
<evidence type="ECO:0000256" key="8">
    <source>
        <dbReference type="PROSITE-ProRule" id="PRU00175"/>
    </source>
</evidence>
<evidence type="ECO:0000256" key="9">
    <source>
        <dbReference type="SAM" id="Phobius"/>
    </source>
</evidence>
<dbReference type="GO" id="GO:0016020">
    <property type="term" value="C:membrane"/>
    <property type="evidence" value="ECO:0007669"/>
    <property type="project" value="UniProtKB-SubCell"/>
</dbReference>
<dbReference type="Proteomes" id="UP000184383">
    <property type="component" value="Unassembled WGS sequence"/>
</dbReference>
<organism evidence="11 12">
    <name type="scientific">Aspergillus wentii DTO 134E9</name>
    <dbReference type="NCBI Taxonomy" id="1073089"/>
    <lineage>
        <taxon>Eukaryota</taxon>
        <taxon>Fungi</taxon>
        <taxon>Dikarya</taxon>
        <taxon>Ascomycota</taxon>
        <taxon>Pezizomycotina</taxon>
        <taxon>Eurotiomycetes</taxon>
        <taxon>Eurotiomycetidae</taxon>
        <taxon>Eurotiales</taxon>
        <taxon>Aspergillaceae</taxon>
        <taxon>Aspergillus</taxon>
        <taxon>Aspergillus subgen. Cremei</taxon>
    </lineage>
</organism>
<feature type="domain" description="RING-type" evidence="10">
    <location>
        <begin position="112"/>
        <end position="154"/>
    </location>
</feature>
<evidence type="ECO:0000256" key="2">
    <source>
        <dbReference type="ARBA" id="ARBA00022692"/>
    </source>
</evidence>
<dbReference type="PANTHER" id="PTHR46539">
    <property type="entry name" value="E3 UBIQUITIN-PROTEIN LIGASE ATL42"/>
    <property type="match status" value="1"/>
</dbReference>
<dbReference type="GO" id="GO:0008270">
    <property type="term" value="F:zinc ion binding"/>
    <property type="evidence" value="ECO:0007669"/>
    <property type="project" value="UniProtKB-KW"/>
</dbReference>
<reference evidence="12" key="1">
    <citation type="journal article" date="2017" name="Genome Biol.">
        <title>Comparative genomics reveals high biological diversity and specific adaptations in the industrially and medically important fungal genus Aspergillus.</title>
        <authorList>
            <person name="de Vries R.P."/>
            <person name="Riley R."/>
            <person name="Wiebenga A."/>
            <person name="Aguilar-Osorio G."/>
            <person name="Amillis S."/>
            <person name="Uchima C.A."/>
            <person name="Anderluh G."/>
            <person name="Asadollahi M."/>
            <person name="Askin M."/>
            <person name="Barry K."/>
            <person name="Battaglia E."/>
            <person name="Bayram O."/>
            <person name="Benocci T."/>
            <person name="Braus-Stromeyer S.A."/>
            <person name="Caldana C."/>
            <person name="Canovas D."/>
            <person name="Cerqueira G.C."/>
            <person name="Chen F."/>
            <person name="Chen W."/>
            <person name="Choi C."/>
            <person name="Clum A."/>
            <person name="Dos Santos R.A."/>
            <person name="Damasio A.R."/>
            <person name="Diallinas G."/>
            <person name="Emri T."/>
            <person name="Fekete E."/>
            <person name="Flipphi M."/>
            <person name="Freyberg S."/>
            <person name="Gallo A."/>
            <person name="Gournas C."/>
            <person name="Habgood R."/>
            <person name="Hainaut M."/>
            <person name="Harispe M.L."/>
            <person name="Henrissat B."/>
            <person name="Hilden K.S."/>
            <person name="Hope R."/>
            <person name="Hossain A."/>
            <person name="Karabika E."/>
            <person name="Karaffa L."/>
            <person name="Karanyi Z."/>
            <person name="Krasevec N."/>
            <person name="Kuo A."/>
            <person name="Kusch H."/>
            <person name="LaButti K."/>
            <person name="Lagendijk E.L."/>
            <person name="Lapidus A."/>
            <person name="Levasseur A."/>
            <person name="Lindquist E."/>
            <person name="Lipzen A."/>
            <person name="Logrieco A.F."/>
            <person name="MacCabe A."/>
            <person name="Maekelae M.R."/>
            <person name="Malavazi I."/>
            <person name="Melin P."/>
            <person name="Meyer V."/>
            <person name="Mielnichuk N."/>
            <person name="Miskei M."/>
            <person name="Molnar A.P."/>
            <person name="Mule G."/>
            <person name="Ngan C.Y."/>
            <person name="Orejas M."/>
            <person name="Orosz E."/>
            <person name="Ouedraogo J.P."/>
            <person name="Overkamp K.M."/>
            <person name="Park H.-S."/>
            <person name="Perrone G."/>
            <person name="Piumi F."/>
            <person name="Punt P.J."/>
            <person name="Ram A.F."/>
            <person name="Ramon A."/>
            <person name="Rauscher S."/>
            <person name="Record E."/>
            <person name="Riano-Pachon D.M."/>
            <person name="Robert V."/>
            <person name="Roehrig J."/>
            <person name="Ruller R."/>
            <person name="Salamov A."/>
            <person name="Salih N.S."/>
            <person name="Samson R.A."/>
            <person name="Sandor E."/>
            <person name="Sanguinetti M."/>
            <person name="Schuetze T."/>
            <person name="Sepcic K."/>
            <person name="Shelest E."/>
            <person name="Sherlock G."/>
            <person name="Sophianopoulou V."/>
            <person name="Squina F.M."/>
            <person name="Sun H."/>
            <person name="Susca A."/>
            <person name="Todd R.B."/>
            <person name="Tsang A."/>
            <person name="Unkles S.E."/>
            <person name="van de Wiele N."/>
            <person name="van Rossen-Uffink D."/>
            <person name="Oliveira J.V."/>
            <person name="Vesth T.C."/>
            <person name="Visser J."/>
            <person name="Yu J.-H."/>
            <person name="Zhou M."/>
            <person name="Andersen M.R."/>
            <person name="Archer D.B."/>
            <person name="Baker S.E."/>
            <person name="Benoit I."/>
            <person name="Brakhage A.A."/>
            <person name="Braus G.H."/>
            <person name="Fischer R."/>
            <person name="Frisvad J.C."/>
            <person name="Goldman G.H."/>
            <person name="Houbraken J."/>
            <person name="Oakley B."/>
            <person name="Pocsi I."/>
            <person name="Scazzocchio C."/>
            <person name="Seiboth B."/>
            <person name="vanKuyk P.A."/>
            <person name="Wortman J."/>
            <person name="Dyer P.S."/>
            <person name="Grigoriev I.V."/>
        </authorList>
    </citation>
    <scope>NUCLEOTIDE SEQUENCE [LARGE SCALE GENOMIC DNA]</scope>
    <source>
        <strain evidence="12">DTO 134E9</strain>
    </source>
</reference>
<gene>
    <name evidence="11" type="ORF">ASPWEDRAFT_41085</name>
</gene>
<protein>
    <recommendedName>
        <fullName evidence="10">RING-type domain-containing protein</fullName>
    </recommendedName>
</protein>